<gene>
    <name evidence="5" type="ORF">Asru_0490_01</name>
</gene>
<keyword evidence="6" id="KW-1185">Reference proteome</keyword>
<dbReference type="PROSITE" id="PS01174">
    <property type="entry name" value="LIPASE_GDXG_SER"/>
    <property type="match status" value="1"/>
</dbReference>
<evidence type="ECO:0000256" key="3">
    <source>
        <dbReference type="PROSITE-ProRule" id="PRU10038"/>
    </source>
</evidence>
<dbReference type="Gene3D" id="3.40.50.1820">
    <property type="entry name" value="alpha/beta hydrolase"/>
    <property type="match status" value="1"/>
</dbReference>
<dbReference type="EMBL" id="BANB01000490">
    <property type="protein sequence ID" value="GAN77874.1"/>
    <property type="molecule type" value="Genomic_DNA"/>
</dbReference>
<dbReference type="PANTHER" id="PTHR48081">
    <property type="entry name" value="AB HYDROLASE SUPERFAMILY PROTEIN C4A8.06C"/>
    <property type="match status" value="1"/>
</dbReference>
<dbReference type="InterPro" id="IPR029058">
    <property type="entry name" value="AB_hydrolase_fold"/>
</dbReference>
<dbReference type="InterPro" id="IPR033140">
    <property type="entry name" value="Lipase_GDXG_put_SER_AS"/>
</dbReference>
<accession>A0A0D6PAH5</accession>
<evidence type="ECO:0000256" key="2">
    <source>
        <dbReference type="ARBA" id="ARBA00022801"/>
    </source>
</evidence>
<keyword evidence="2" id="KW-0378">Hydrolase</keyword>
<evidence type="ECO:0000313" key="6">
    <source>
        <dbReference type="Proteomes" id="UP000032680"/>
    </source>
</evidence>
<dbReference type="SUPFAM" id="SSF53474">
    <property type="entry name" value="alpha/beta-Hydrolases"/>
    <property type="match status" value="1"/>
</dbReference>
<evidence type="ECO:0000256" key="1">
    <source>
        <dbReference type="ARBA" id="ARBA00010515"/>
    </source>
</evidence>
<dbReference type="InterPro" id="IPR002168">
    <property type="entry name" value="Lipase_GDXG_HIS_AS"/>
</dbReference>
<dbReference type="InterPro" id="IPR013094">
    <property type="entry name" value="AB_hydrolase_3"/>
</dbReference>
<feature type="domain" description="Alpha/beta hydrolase fold-3" evidence="4">
    <location>
        <begin position="37"/>
        <end position="238"/>
    </location>
</feature>
<evidence type="ECO:0000313" key="5">
    <source>
        <dbReference type="EMBL" id="GAN77874.1"/>
    </source>
</evidence>
<name>A0A0D6PAH5_9PROT</name>
<dbReference type="RefSeq" id="WP_241771192.1">
    <property type="nucleotide sequence ID" value="NZ_BANB01000490.1"/>
</dbReference>
<dbReference type="Proteomes" id="UP000032680">
    <property type="component" value="Unassembled WGS sequence"/>
</dbReference>
<dbReference type="GO" id="GO:0004806">
    <property type="term" value="F:triacylglycerol lipase activity"/>
    <property type="evidence" value="ECO:0007669"/>
    <property type="project" value="TreeGrafter"/>
</dbReference>
<dbReference type="PROSITE" id="PS01173">
    <property type="entry name" value="LIPASE_GDXG_HIS"/>
    <property type="match status" value="1"/>
</dbReference>
<evidence type="ECO:0000259" key="4">
    <source>
        <dbReference type="Pfam" id="PF07859"/>
    </source>
</evidence>
<feature type="active site" evidence="3">
    <location>
        <position position="111"/>
    </location>
</feature>
<dbReference type="AlphaFoldDB" id="A0A0D6PAH5"/>
<proteinExistence type="inferred from homology"/>
<comment type="caution">
    <text evidence="5">The sequence shown here is derived from an EMBL/GenBank/DDBJ whole genome shotgun (WGS) entry which is preliminary data.</text>
</comment>
<organism evidence="5 6">
    <name type="scientific">Acidisphaera rubrifaciens HS-AP3</name>
    <dbReference type="NCBI Taxonomy" id="1231350"/>
    <lineage>
        <taxon>Bacteria</taxon>
        <taxon>Pseudomonadati</taxon>
        <taxon>Pseudomonadota</taxon>
        <taxon>Alphaproteobacteria</taxon>
        <taxon>Acetobacterales</taxon>
        <taxon>Acetobacteraceae</taxon>
        <taxon>Acidisphaera</taxon>
    </lineage>
</organism>
<protein>
    <submittedName>
        <fullName evidence="5">Lipase/esterase/arylesterase</fullName>
    </submittedName>
</protein>
<dbReference type="Pfam" id="PF07859">
    <property type="entry name" value="Abhydrolase_3"/>
    <property type="match status" value="1"/>
</dbReference>
<reference evidence="5 6" key="1">
    <citation type="submission" date="2012-11" db="EMBL/GenBank/DDBJ databases">
        <title>Whole genome sequence of Acidisphaera rubrifaciens HS-AP3.</title>
        <authorList>
            <person name="Azuma Y."/>
            <person name="Higashiura N."/>
            <person name="Hirakawa H."/>
            <person name="Matsushita K."/>
        </authorList>
    </citation>
    <scope>NUCLEOTIDE SEQUENCE [LARGE SCALE GENOMIC DNA]</scope>
    <source>
        <strain evidence="5 6">HS-AP3</strain>
    </source>
</reference>
<dbReference type="InterPro" id="IPR050300">
    <property type="entry name" value="GDXG_lipolytic_enzyme"/>
</dbReference>
<sequence>MFGAFPLAPGATATPVDAGGVPAEWTATPEADPGRVILYVHGGGYVSGSIASHRSMVSHLGRLAGARTLAIDYRRAPESAFPAAFEDTGAAYRFLLDSGVPPGGIVLAGDSAGGGLVMATLIALRDAGGPMPAGGFCISPWVDLGNTGASIAAKAAVDPMISREYLDDLARQYLQGADPGDPRASPLFADLRGLPPLLLQVGTAETLLDDATRLAARAGAADVRVTLSVWPDMIHVWHLFHTLLTPARAAIAEAGAWMRAALDAR</sequence>
<comment type="similarity">
    <text evidence="1">Belongs to the 'GDXG' lipolytic enzyme family.</text>
</comment>
<dbReference type="PANTHER" id="PTHR48081:SF30">
    <property type="entry name" value="ACETYL-HYDROLASE LIPR-RELATED"/>
    <property type="match status" value="1"/>
</dbReference>